<dbReference type="SFLD" id="SFLDG01211">
    <property type="entry name" value="Competence_Regulatory_Protein"/>
    <property type="match status" value="1"/>
</dbReference>
<dbReference type="Gene3D" id="1.10.600.10">
    <property type="entry name" value="Farnesyl Diphosphate Synthase"/>
    <property type="match status" value="1"/>
</dbReference>
<comment type="cofactor">
    <cofactor evidence="1">
        <name>Mg(2+)</name>
        <dbReference type="ChEBI" id="CHEBI:18420"/>
    </cofactor>
</comment>
<evidence type="ECO:0000256" key="1">
    <source>
        <dbReference type="ARBA" id="ARBA00001946"/>
    </source>
</evidence>
<dbReference type="CDD" id="cd00867">
    <property type="entry name" value="Trans_IPPS"/>
    <property type="match status" value="1"/>
</dbReference>
<dbReference type="InterPro" id="IPR000092">
    <property type="entry name" value="Polyprenyl_synt"/>
</dbReference>
<dbReference type="GO" id="GO:0008299">
    <property type="term" value="P:isoprenoid biosynthetic process"/>
    <property type="evidence" value="ECO:0007669"/>
    <property type="project" value="InterPro"/>
</dbReference>
<dbReference type="InterPro" id="IPR008949">
    <property type="entry name" value="Isoprenoid_synthase_dom_sf"/>
</dbReference>
<dbReference type="AlphaFoldDB" id="A0A5D4SL21"/>
<proteinExistence type="inferred from homology"/>
<evidence type="ECO:0000256" key="5">
    <source>
        <dbReference type="ARBA" id="ARBA00022842"/>
    </source>
</evidence>
<sequence>MIKWKCRRHYHLGSKGGKLLGYIEYEKINKSFYTIIENYIQQNELKELLLSFIDHQSRKGYPFGELLVLHYNIFNGTETEEIYLIAASIELLILSFDVLDDFEDGDYRDKHWAQDPHLALNSTTALLFISASVIRDSQFKNKDKGISTLLKYALQSIHGQHRDLLKVCRNEAEYIEMTLQKSGSLVALSCLIGSVLATGGYAGEVETYSRYIGLIGQINNDLADIQTWNEKNDLLNKRLSLPIIYLFNYMDAELEFIQDYYRNKIDIKEILKYEELISKKFVETGAIAYTEVIKRIYQNKAKVELEKLYIENDNIELLLKYID</sequence>
<dbReference type="GO" id="GO:0004659">
    <property type="term" value="F:prenyltransferase activity"/>
    <property type="evidence" value="ECO:0007669"/>
    <property type="project" value="InterPro"/>
</dbReference>
<dbReference type="PANTHER" id="PTHR12001">
    <property type="entry name" value="GERANYLGERANYL PYROPHOSPHATE SYNTHASE"/>
    <property type="match status" value="1"/>
</dbReference>
<name>A0A5D4SL21_9BACI</name>
<evidence type="ECO:0000256" key="6">
    <source>
        <dbReference type="RuleBase" id="RU004466"/>
    </source>
</evidence>
<dbReference type="PANTHER" id="PTHR12001:SF69">
    <property type="entry name" value="ALL TRANS-POLYPRENYL-DIPHOSPHATE SYNTHASE PDSS1"/>
    <property type="match status" value="1"/>
</dbReference>
<dbReference type="GO" id="GO:0046872">
    <property type="term" value="F:metal ion binding"/>
    <property type="evidence" value="ECO:0007669"/>
    <property type="project" value="UniProtKB-KW"/>
</dbReference>
<dbReference type="Proteomes" id="UP000323732">
    <property type="component" value="Unassembled WGS sequence"/>
</dbReference>
<dbReference type="SUPFAM" id="SSF48576">
    <property type="entry name" value="Terpenoid synthases"/>
    <property type="match status" value="1"/>
</dbReference>
<dbReference type="InterPro" id="IPR033965">
    <property type="entry name" value="ComQ"/>
</dbReference>
<keyword evidence="3 6" id="KW-0808">Transferase</keyword>
<dbReference type="SFLD" id="SFLDS00005">
    <property type="entry name" value="Isoprenoid_Synthase_Type_I"/>
    <property type="match status" value="1"/>
</dbReference>
<evidence type="ECO:0000256" key="3">
    <source>
        <dbReference type="ARBA" id="ARBA00022679"/>
    </source>
</evidence>
<evidence type="ECO:0000256" key="2">
    <source>
        <dbReference type="ARBA" id="ARBA00006706"/>
    </source>
</evidence>
<dbReference type="EMBL" id="VTES01000003">
    <property type="protein sequence ID" value="TYS63943.1"/>
    <property type="molecule type" value="Genomic_DNA"/>
</dbReference>
<evidence type="ECO:0000313" key="7">
    <source>
        <dbReference type="EMBL" id="TYS63943.1"/>
    </source>
</evidence>
<evidence type="ECO:0000313" key="8">
    <source>
        <dbReference type="Proteomes" id="UP000323732"/>
    </source>
</evidence>
<accession>A0A5D4SL21</accession>
<comment type="caution">
    <text evidence="7">The sequence shown here is derived from an EMBL/GenBank/DDBJ whole genome shotgun (WGS) entry which is preliminary data.</text>
</comment>
<gene>
    <name evidence="7" type="ORF">FZD47_10580</name>
</gene>
<comment type="similarity">
    <text evidence="2 6">Belongs to the FPP/GGPP synthase family.</text>
</comment>
<keyword evidence="4" id="KW-0479">Metal-binding</keyword>
<keyword evidence="5" id="KW-0460">Magnesium</keyword>
<protein>
    <submittedName>
        <fullName evidence="7">Transcriptional regulator</fullName>
    </submittedName>
</protein>
<dbReference type="Pfam" id="PF00348">
    <property type="entry name" value="polyprenyl_synt"/>
    <property type="match status" value="1"/>
</dbReference>
<evidence type="ECO:0000256" key="4">
    <source>
        <dbReference type="ARBA" id="ARBA00022723"/>
    </source>
</evidence>
<organism evidence="7 8">
    <name type="scientific">Bacillus infantis</name>
    <dbReference type="NCBI Taxonomy" id="324767"/>
    <lineage>
        <taxon>Bacteria</taxon>
        <taxon>Bacillati</taxon>
        <taxon>Bacillota</taxon>
        <taxon>Bacilli</taxon>
        <taxon>Bacillales</taxon>
        <taxon>Bacillaceae</taxon>
        <taxon>Bacillus</taxon>
    </lineage>
</organism>
<reference evidence="7 8" key="1">
    <citation type="submission" date="2019-08" db="EMBL/GenBank/DDBJ databases">
        <title>Bacillus genomes from the desert of Cuatro Cienegas, Coahuila.</title>
        <authorList>
            <person name="Olmedo-Alvarez G."/>
        </authorList>
    </citation>
    <scope>NUCLEOTIDE SEQUENCE [LARGE SCALE GENOMIC DNA]</scope>
    <source>
        <strain evidence="7 8">CH37_1T</strain>
    </source>
</reference>